<feature type="region of interest" description="Disordered" evidence="19">
    <location>
        <begin position="1171"/>
        <end position="1221"/>
    </location>
</feature>
<gene>
    <name evidence="22 24" type="primary">RAD54L2</name>
</gene>
<evidence type="ECO:0000256" key="19">
    <source>
        <dbReference type="SAM" id="MobiDB-lite"/>
    </source>
</evidence>
<dbReference type="CDD" id="cd18069">
    <property type="entry name" value="DEXHc_ARIP4"/>
    <property type="match status" value="1"/>
</dbReference>
<dbReference type="Ensembl" id="ENSECAT00000015821.4">
    <property type="protein sequence ID" value="ENSECAP00000012752.3"/>
    <property type="gene ID" value="ENSECAG00000014759.4"/>
</dbReference>
<keyword evidence="9" id="KW-0347">Helicase</keyword>
<comment type="catalytic activity">
    <reaction evidence="14">
        <text>ATP + H2O = ADP + phosphate + H(+)</text>
        <dbReference type="Rhea" id="RHEA:13065"/>
        <dbReference type="ChEBI" id="CHEBI:15377"/>
        <dbReference type="ChEBI" id="CHEBI:15378"/>
        <dbReference type="ChEBI" id="CHEBI:30616"/>
        <dbReference type="ChEBI" id="CHEBI:43474"/>
        <dbReference type="ChEBI" id="CHEBI:456216"/>
        <dbReference type="EC" id="3.6.4.12"/>
    </reaction>
</comment>
<dbReference type="PANTHER" id="PTHR45797">
    <property type="entry name" value="RAD54-LIKE"/>
    <property type="match status" value="1"/>
</dbReference>
<protein>
    <recommendedName>
        <fullName evidence="16">Helicase ARIP4</fullName>
        <ecNumber evidence="3">3.6.4.12</ecNumber>
    </recommendedName>
    <alternativeName>
        <fullName evidence="17">Androgen receptor-interacting protein 4</fullName>
    </alternativeName>
    <alternativeName>
        <fullName evidence="18">RAD54-like protein 2</fullName>
    </alternativeName>
</protein>
<dbReference type="Pfam" id="PF00176">
    <property type="entry name" value="SNF2-rel_dom"/>
    <property type="match status" value="1"/>
</dbReference>
<keyword evidence="7" id="KW-0547">Nucleotide-binding</keyword>
<keyword evidence="11" id="KW-0832">Ubl conjugation</keyword>
<reference evidence="22" key="2">
    <citation type="submission" date="2025-08" db="UniProtKB">
        <authorList>
            <consortium name="Ensembl"/>
        </authorList>
    </citation>
    <scope>IDENTIFICATION</scope>
    <source>
        <strain evidence="22">Thoroughbred</strain>
    </source>
</reference>
<feature type="domain" description="Helicase C-terminal" evidence="21">
    <location>
        <begin position="778"/>
        <end position="946"/>
    </location>
</feature>
<dbReference type="FunCoup" id="F7C4V3">
    <property type="interactions" value="3115"/>
</dbReference>
<dbReference type="STRING" id="9796.ENSECAP00000012752"/>
<dbReference type="GO" id="GO:0045944">
    <property type="term" value="P:positive regulation of transcription by RNA polymerase II"/>
    <property type="evidence" value="ECO:0007669"/>
    <property type="project" value="UniProtKB-ARBA"/>
</dbReference>
<feature type="region of interest" description="Disordered" evidence="19">
    <location>
        <begin position="265"/>
        <end position="284"/>
    </location>
</feature>
<dbReference type="PROSITE" id="PS51192">
    <property type="entry name" value="HELICASE_ATP_BIND_1"/>
    <property type="match status" value="1"/>
</dbReference>
<dbReference type="FunFam" id="3.40.50.300:FF:000377">
    <property type="entry name" value="transcriptional regulator ATRX isoform X1"/>
    <property type="match status" value="1"/>
</dbReference>
<evidence type="ECO:0000259" key="20">
    <source>
        <dbReference type="PROSITE" id="PS51192"/>
    </source>
</evidence>
<evidence type="ECO:0000313" key="22">
    <source>
        <dbReference type="Ensembl" id="ENSECAP00000012752.3"/>
    </source>
</evidence>
<evidence type="ECO:0000256" key="13">
    <source>
        <dbReference type="ARBA" id="ARBA00023242"/>
    </source>
</evidence>
<comment type="subcellular location">
    <subcellularLocation>
        <location evidence="1">Nucleus</location>
    </subcellularLocation>
</comment>
<dbReference type="PaxDb" id="9796-ENSECAP00000012752"/>
<feature type="compositionally biased region" description="Basic residues" evidence="19">
    <location>
        <begin position="150"/>
        <end position="165"/>
    </location>
</feature>
<dbReference type="HOGENOM" id="CLU_000315_11_1_1"/>
<evidence type="ECO:0000256" key="4">
    <source>
        <dbReference type="ARBA" id="ARBA00022499"/>
    </source>
</evidence>
<dbReference type="InterPro" id="IPR014001">
    <property type="entry name" value="Helicase_ATP-bd"/>
</dbReference>
<keyword evidence="23" id="KW-1185">Reference proteome</keyword>
<dbReference type="Bgee" id="ENSECAG00000014759">
    <property type="expression patterns" value="Expressed in inner cell mass and 23 other cell types or tissues"/>
</dbReference>
<evidence type="ECO:0000256" key="9">
    <source>
        <dbReference type="ARBA" id="ARBA00022806"/>
    </source>
</evidence>
<evidence type="ECO:0000313" key="24">
    <source>
        <dbReference type="VGNC" id="VGNC:50495"/>
    </source>
</evidence>
<dbReference type="EC" id="3.6.4.12" evidence="3"/>
<dbReference type="InterPro" id="IPR049730">
    <property type="entry name" value="SNF2/RAD54-like_C"/>
</dbReference>
<organism evidence="22 23">
    <name type="scientific">Equus caballus</name>
    <name type="common">Horse</name>
    <dbReference type="NCBI Taxonomy" id="9796"/>
    <lineage>
        <taxon>Eukaryota</taxon>
        <taxon>Metazoa</taxon>
        <taxon>Chordata</taxon>
        <taxon>Craniata</taxon>
        <taxon>Vertebrata</taxon>
        <taxon>Euteleostomi</taxon>
        <taxon>Mammalia</taxon>
        <taxon>Eutheria</taxon>
        <taxon>Laurasiatheria</taxon>
        <taxon>Perissodactyla</taxon>
        <taxon>Equidae</taxon>
        <taxon>Equus</taxon>
    </lineage>
</organism>
<evidence type="ECO:0000256" key="15">
    <source>
        <dbReference type="ARBA" id="ARBA00064949"/>
    </source>
</evidence>
<dbReference type="GO" id="GO:0003678">
    <property type="term" value="F:DNA helicase activity"/>
    <property type="evidence" value="ECO:0007669"/>
    <property type="project" value="UniProtKB-EC"/>
</dbReference>
<dbReference type="InParanoid" id="F7C4V3"/>
<keyword evidence="8" id="KW-0378">Hydrolase</keyword>
<feature type="compositionally biased region" description="Acidic residues" evidence="19">
    <location>
        <begin position="1502"/>
        <end position="1517"/>
    </location>
</feature>
<keyword evidence="5" id="KW-0597">Phosphoprotein</keyword>
<keyword evidence="10" id="KW-0067">ATP-binding</keyword>
<dbReference type="Gene3D" id="3.40.50.300">
    <property type="entry name" value="P-loop containing nucleotide triphosphate hydrolases"/>
    <property type="match status" value="2"/>
</dbReference>
<evidence type="ECO:0000256" key="3">
    <source>
        <dbReference type="ARBA" id="ARBA00012551"/>
    </source>
</evidence>
<dbReference type="InterPro" id="IPR001650">
    <property type="entry name" value="Helicase_C-like"/>
</dbReference>
<dbReference type="InterPro" id="IPR044574">
    <property type="entry name" value="ARIP4-like"/>
</dbReference>
<feature type="region of interest" description="Disordered" evidence="19">
    <location>
        <begin position="700"/>
        <end position="721"/>
    </location>
</feature>
<evidence type="ECO:0000256" key="10">
    <source>
        <dbReference type="ARBA" id="ARBA00022840"/>
    </source>
</evidence>
<feature type="domain" description="Helicase ATP-binding" evidence="20">
    <location>
        <begin position="342"/>
        <end position="562"/>
    </location>
</feature>
<dbReference type="Pfam" id="PF00271">
    <property type="entry name" value="Helicase_C"/>
    <property type="match status" value="1"/>
</dbReference>
<dbReference type="PANTHER" id="PTHR45797:SF1">
    <property type="entry name" value="HELICASE ARIP4"/>
    <property type="match status" value="1"/>
</dbReference>
<comment type="subunit">
    <text evidence="15">Interacts with AR via its N-terminus. Interacts with DYRK1A. Binds DNA and mononucleosomes, but does not seem to form large multiprotein complexes.</text>
</comment>
<dbReference type="Proteomes" id="UP000002281">
    <property type="component" value="Chromosome 16"/>
</dbReference>
<dbReference type="PROSITE" id="PS51194">
    <property type="entry name" value="HELICASE_CTER"/>
    <property type="match status" value="1"/>
</dbReference>
<keyword evidence="13" id="KW-0539">Nucleus</keyword>
<feature type="compositionally biased region" description="Low complexity" evidence="19">
    <location>
        <begin position="122"/>
        <end position="132"/>
    </location>
</feature>
<keyword evidence="12" id="KW-0238">DNA-binding</keyword>
<dbReference type="GeneTree" id="ENSGT00940000155763"/>
<dbReference type="GO" id="GO:0003677">
    <property type="term" value="F:DNA binding"/>
    <property type="evidence" value="ECO:0007669"/>
    <property type="project" value="UniProtKB-KW"/>
</dbReference>
<dbReference type="GO" id="GO:0005524">
    <property type="term" value="F:ATP binding"/>
    <property type="evidence" value="ECO:0007669"/>
    <property type="project" value="UniProtKB-KW"/>
</dbReference>
<evidence type="ECO:0000256" key="2">
    <source>
        <dbReference type="ARBA" id="ARBA00007025"/>
    </source>
</evidence>
<dbReference type="Gene3D" id="3.40.50.10810">
    <property type="entry name" value="Tandem AAA-ATPase domain"/>
    <property type="match status" value="1"/>
</dbReference>
<dbReference type="InterPro" id="IPR027417">
    <property type="entry name" value="P-loop_NTPase"/>
</dbReference>
<dbReference type="SMART" id="SM00487">
    <property type="entry name" value="DEXDc"/>
    <property type="match status" value="1"/>
</dbReference>
<dbReference type="InterPro" id="IPR038718">
    <property type="entry name" value="SNF2-like_sf"/>
</dbReference>
<sequence>MLRLLRVRGSVGDLVMRTVSQVLVIARRTPTVGHESVMPTEDLWEPCQTNPPQGAIQTWTRTWSWRMRKRRRRRRRWQWRGMAGMTRKTCWMVSGSNPSLEDMCGTECAQLEEDGQQPPRCTSTTSSQSEPSEQLKRHQGKSLASEDPKKKRAQKPSHMRRNIRKLLREDQLEPVTKAAQQEELERRKRLEQQRKDYAAPIPTVPLEFLPEEIVLRANDGPQLPPRVLAQEVICLDSSSGSEDEESSRDEVIELSSGEEDTLHIVDSSESVSEEDEEEEKGGTHVNDVLNQRDALGRVLVNLNHPPEEENVFLAPQLARAVKPHQIGGIRFLYDNLVESLERFKTSSGFGCILAHSMGLGKTLQVISFIDVLFRHTPAKTVLAIVPVNTLQNWLAEFNMWLPAPEALPADNKPEEVQPRFFKVHILNDEHKTMAARAKVMADWVSEGGVLLMGYEMYRLLTLKKSFATGRPKKTKKRSHPVIIDLDEEDRQQEFRREFEKALCRPGPDVVICDEGHRIKNCQASTSQALKNIRSRRRVVLTGYPLQNNLIEYWCMVDFVRPDFLGTRQEFSNMFERPILNGQCIDSTPQDVRLMRYRSHVLHSLLEGFVQRRGHTVLKIHLPAKEENVILVRLSKIQRDLYTQFMDRFRDCGSSGWLGLNPLKAFCVCCKIWNHPDVLYEALQKESLANEQDLDVEELGSAGTSARCPSQGTKGKGEDSALASSMGEATNSKFLQGVGFNPFQERGNNIVTYEWAKDLLTNYQTGVLENSPKMVLLFHLIEESVKLGDKILVFSQSLSTLALIEEFLGKREVPCLPGAEGQGVQKWVRNVSYFRLDGSTPAFERERLINQFNDPSNLTTWLFLLSTRAGCLGVNLIGANRVVVFDASWNPCHDAQAVCRVYRYGQKKPCHIYRLVADFTLEKKIYDRQISKQGMSDRVVDDLNPMLNFTRKEVENLLHFVEKEPAPQASLNVRGIKEPVLQLACLKYPHLITKEPFEHESLLLNRKDHRLTKAEKKAAKKSYEEDKRTSVPYTRPSYAQYYPASDQSLTNIPAFSQRNWQPTLKSDEKPVASVRPVQSTPIPMMPRHVPLGGTVSSASSTNPAMNFPINYLQRAGVLVQKVVTTTDIVIPGLNSSTDVQARINAGESIHIIRGTKGTYIRTSDGRIFAVRATSKPKAPEDSRMAASGSQGPSLESTSNGRHSASSPKAPDPEGLARPVSPDSPEIISELQQYADVAAARESRQNSPSSNAALPGPPAQLVDSSAVPGTALGTEPRHGGHCLNSSLLVTGQPCGDRHPVLDLRGHKRKLATPSAAQESARRRSRKGHLPAPVQPYEHGYPVSGGFAMPPVSLNHNLTTPFTSQAGENSLFMGSTPSYYQLSNLLADARLVFPVTTDPLVPAGPVSSSSTATSVTASNPSFMLNPSVPGILPSYSLPFSQPLLSEPRMFAPFPSPVLPSNLSRGMSLYPGYMSPHAGYPAGGLLRSQVPPFDSHEVSEVGFSSNDDEDKDDDVIEVTGK</sequence>
<reference evidence="22 23" key="1">
    <citation type="journal article" date="2009" name="Science">
        <title>Genome sequence, comparative analysis, and population genetics of the domestic horse.</title>
        <authorList>
            <consortium name="Broad Institute Genome Sequencing Platform"/>
            <consortium name="Broad Institute Whole Genome Assembly Team"/>
            <person name="Wade C.M."/>
            <person name="Giulotto E."/>
            <person name="Sigurdsson S."/>
            <person name="Zoli M."/>
            <person name="Gnerre S."/>
            <person name="Imsland F."/>
            <person name="Lear T.L."/>
            <person name="Adelson D.L."/>
            <person name="Bailey E."/>
            <person name="Bellone R.R."/>
            <person name="Bloecker H."/>
            <person name="Distl O."/>
            <person name="Edgar R.C."/>
            <person name="Garber M."/>
            <person name="Leeb T."/>
            <person name="Mauceli E."/>
            <person name="MacLeod J.N."/>
            <person name="Penedo M.C.T."/>
            <person name="Raison J.M."/>
            <person name="Sharpe T."/>
            <person name="Vogel J."/>
            <person name="Andersson L."/>
            <person name="Antczak D.F."/>
            <person name="Biagi T."/>
            <person name="Binns M.M."/>
            <person name="Chowdhary B.P."/>
            <person name="Coleman S.J."/>
            <person name="Della Valle G."/>
            <person name="Fryc S."/>
            <person name="Guerin G."/>
            <person name="Hasegawa T."/>
            <person name="Hill E.W."/>
            <person name="Jurka J."/>
            <person name="Kiialainen A."/>
            <person name="Lindgren G."/>
            <person name="Liu J."/>
            <person name="Magnani E."/>
            <person name="Mickelson J.R."/>
            <person name="Murray J."/>
            <person name="Nergadze S.G."/>
            <person name="Onofrio R."/>
            <person name="Pedroni S."/>
            <person name="Piras M.F."/>
            <person name="Raudsepp T."/>
            <person name="Rocchi M."/>
            <person name="Roeed K.H."/>
            <person name="Ryder O.A."/>
            <person name="Searle S."/>
            <person name="Skow L."/>
            <person name="Swinburne J.E."/>
            <person name="Syvaenen A.C."/>
            <person name="Tozaki T."/>
            <person name="Valberg S.J."/>
            <person name="Vaudin M."/>
            <person name="White J.R."/>
            <person name="Zody M.C."/>
            <person name="Lander E.S."/>
            <person name="Lindblad-Toh K."/>
        </authorList>
    </citation>
    <scope>NUCLEOTIDE SEQUENCE [LARGE SCALE GENOMIC DNA]</scope>
    <source>
        <strain evidence="22 23">Thoroughbred</strain>
    </source>
</reference>
<feature type="region of interest" description="Disordered" evidence="19">
    <location>
        <begin position="1301"/>
        <end position="1332"/>
    </location>
</feature>
<evidence type="ECO:0000313" key="23">
    <source>
        <dbReference type="Proteomes" id="UP000002281"/>
    </source>
</evidence>
<dbReference type="CDD" id="cd18793">
    <property type="entry name" value="SF2_C_SNF"/>
    <property type="match status" value="1"/>
</dbReference>
<proteinExistence type="inferred from homology"/>
<reference evidence="22" key="3">
    <citation type="submission" date="2025-09" db="UniProtKB">
        <authorList>
            <consortium name="Ensembl"/>
        </authorList>
    </citation>
    <scope>IDENTIFICATION</scope>
    <source>
        <strain evidence="22">Thoroughbred</strain>
    </source>
</reference>
<evidence type="ECO:0000256" key="17">
    <source>
        <dbReference type="ARBA" id="ARBA00077369"/>
    </source>
</evidence>
<evidence type="ECO:0000256" key="5">
    <source>
        <dbReference type="ARBA" id="ARBA00022553"/>
    </source>
</evidence>
<evidence type="ECO:0000256" key="12">
    <source>
        <dbReference type="ARBA" id="ARBA00023125"/>
    </source>
</evidence>
<evidence type="ECO:0000256" key="7">
    <source>
        <dbReference type="ARBA" id="ARBA00022741"/>
    </source>
</evidence>
<comment type="similarity">
    <text evidence="2">Belongs to the SNF2/RAD54 helicase family.</text>
</comment>
<evidence type="ECO:0000256" key="8">
    <source>
        <dbReference type="ARBA" id="ARBA00022801"/>
    </source>
</evidence>
<feature type="region of interest" description="Disordered" evidence="19">
    <location>
        <begin position="236"/>
        <end position="259"/>
    </location>
</feature>
<accession>F7C4V3</accession>
<feature type="region of interest" description="Disordered" evidence="19">
    <location>
        <begin position="1481"/>
        <end position="1517"/>
    </location>
</feature>
<evidence type="ECO:0000256" key="1">
    <source>
        <dbReference type="ARBA" id="ARBA00004123"/>
    </source>
</evidence>
<name>F7C4V3_HORSE</name>
<dbReference type="GO" id="GO:0016887">
    <property type="term" value="F:ATP hydrolysis activity"/>
    <property type="evidence" value="ECO:0007669"/>
    <property type="project" value="InterPro"/>
</dbReference>
<evidence type="ECO:0000259" key="21">
    <source>
        <dbReference type="PROSITE" id="PS51194"/>
    </source>
</evidence>
<feature type="region of interest" description="Disordered" evidence="19">
    <location>
        <begin position="1236"/>
        <end position="1271"/>
    </location>
</feature>
<evidence type="ECO:0000256" key="16">
    <source>
        <dbReference type="ARBA" id="ARBA00072909"/>
    </source>
</evidence>
<dbReference type="VGNC" id="VGNC:50495">
    <property type="gene designation" value="RAD54L2"/>
</dbReference>
<feature type="region of interest" description="Disordered" evidence="19">
    <location>
        <begin position="114"/>
        <end position="187"/>
    </location>
</feature>
<dbReference type="InterPro" id="IPR000330">
    <property type="entry name" value="SNF2_N"/>
</dbReference>
<dbReference type="SUPFAM" id="SSF52540">
    <property type="entry name" value="P-loop containing nucleoside triphosphate hydrolases"/>
    <property type="match status" value="2"/>
</dbReference>
<keyword evidence="6" id="KW-0677">Repeat</keyword>
<keyword evidence="4" id="KW-1017">Isopeptide bond</keyword>
<evidence type="ECO:0000256" key="18">
    <source>
        <dbReference type="ARBA" id="ARBA00079069"/>
    </source>
</evidence>
<dbReference type="FunFam" id="3.40.50.10810:FF:000032">
    <property type="entry name" value="Helicase ARIP4"/>
    <property type="match status" value="1"/>
</dbReference>
<dbReference type="InterPro" id="IPR044573">
    <property type="entry name" value="ARIP4_DEXHc"/>
</dbReference>
<evidence type="ECO:0000256" key="11">
    <source>
        <dbReference type="ARBA" id="ARBA00022843"/>
    </source>
</evidence>
<dbReference type="GO" id="GO:0016604">
    <property type="term" value="C:nuclear body"/>
    <property type="evidence" value="ECO:0007669"/>
    <property type="project" value="UniProtKB-ARBA"/>
</dbReference>
<dbReference type="SMART" id="SM00490">
    <property type="entry name" value="HELICc"/>
    <property type="match status" value="1"/>
</dbReference>
<feature type="compositionally biased region" description="Polar residues" evidence="19">
    <location>
        <begin position="701"/>
        <end position="712"/>
    </location>
</feature>
<dbReference type="Gene3D" id="1.20.120.850">
    <property type="entry name" value="SWI2/SNF2 ATPases, N-terminal domain"/>
    <property type="match status" value="1"/>
</dbReference>
<evidence type="ECO:0000256" key="6">
    <source>
        <dbReference type="ARBA" id="ARBA00022737"/>
    </source>
</evidence>
<feature type="compositionally biased region" description="Polar residues" evidence="19">
    <location>
        <begin position="1186"/>
        <end position="1205"/>
    </location>
</feature>
<evidence type="ECO:0000256" key="14">
    <source>
        <dbReference type="ARBA" id="ARBA00047995"/>
    </source>
</evidence>